<organism evidence="7 8">
    <name type="scientific">Platanthera guangdongensis</name>
    <dbReference type="NCBI Taxonomy" id="2320717"/>
    <lineage>
        <taxon>Eukaryota</taxon>
        <taxon>Viridiplantae</taxon>
        <taxon>Streptophyta</taxon>
        <taxon>Embryophyta</taxon>
        <taxon>Tracheophyta</taxon>
        <taxon>Spermatophyta</taxon>
        <taxon>Magnoliopsida</taxon>
        <taxon>Liliopsida</taxon>
        <taxon>Asparagales</taxon>
        <taxon>Orchidaceae</taxon>
        <taxon>Orchidoideae</taxon>
        <taxon>Orchideae</taxon>
        <taxon>Orchidinae</taxon>
        <taxon>Platanthera</taxon>
    </lineage>
</organism>
<keyword evidence="4 5" id="KW-0472">Membrane</keyword>
<keyword evidence="3 5" id="KW-1133">Transmembrane helix</keyword>
<evidence type="ECO:0000259" key="6">
    <source>
        <dbReference type="Pfam" id="PF03151"/>
    </source>
</evidence>
<dbReference type="EMBL" id="JBBWWR010000021">
    <property type="protein sequence ID" value="KAK8937770.1"/>
    <property type="molecule type" value="Genomic_DNA"/>
</dbReference>
<evidence type="ECO:0000256" key="1">
    <source>
        <dbReference type="ARBA" id="ARBA00004141"/>
    </source>
</evidence>
<feature type="domain" description="Sugar phosphate transporter" evidence="6">
    <location>
        <begin position="99"/>
        <end position="159"/>
    </location>
</feature>
<keyword evidence="2 5" id="KW-0812">Transmembrane</keyword>
<accession>A0ABR2LD05</accession>
<comment type="caution">
    <text evidence="7">The sequence shown here is derived from an EMBL/GenBank/DDBJ whole genome shotgun (WGS) entry which is preliminary data.</text>
</comment>
<dbReference type="Proteomes" id="UP001412067">
    <property type="component" value="Unassembled WGS sequence"/>
</dbReference>
<dbReference type="InterPro" id="IPR004853">
    <property type="entry name" value="Sugar_P_trans_dom"/>
</dbReference>
<dbReference type="InterPro" id="IPR050186">
    <property type="entry name" value="TPT_transporter"/>
</dbReference>
<name>A0ABR2LD05_9ASPA</name>
<dbReference type="Pfam" id="PF03151">
    <property type="entry name" value="TPT"/>
    <property type="match status" value="2"/>
</dbReference>
<feature type="transmembrane region" description="Helical" evidence="5">
    <location>
        <begin position="129"/>
        <end position="148"/>
    </location>
</feature>
<sequence length="439" mass="49904">MLSFCCCGLQSECFKLRDPDSAFAISNFQNHSSTATDFSIKAPISLVGIPKATAAPHLPPEPIPPPKNFDSALNYATPMPPFPPSEEDSKSEKRRKTANLAAVFGLWYFQNVIFNIYNKKALNLFPYPWLLASFQLLVGSLWMAALWASKLQPFPRVNPRPVKPCSVSRRRPHRRLHLLLQGGRLFHARHQVVGARLLRRLLCPPRPILPHPRLALCSPHRRRLQPRRRHRALLQRRWAIRRAHQQCRIRPAQHLFETEPLRIQTHRRAQSLRLDLHCLPHLPLPRRRAYRGAPLGAGIPDGDRRGGLAGVIIRLGPPLRRVLPSKQPIFVPGIGRDQPADFLGWQHDEEGGVIIASVMSFRNPVRPLNALGSAMAIFGTFLYSQATAAGRSKTKPPLQNRAFFAFFSRDNFSRLLIAERRVLLPRHFPPFSLRRSAKE</sequence>
<evidence type="ECO:0000313" key="7">
    <source>
        <dbReference type="EMBL" id="KAK8937770.1"/>
    </source>
</evidence>
<feature type="transmembrane region" description="Helical" evidence="5">
    <location>
        <begin position="98"/>
        <end position="117"/>
    </location>
</feature>
<protein>
    <recommendedName>
        <fullName evidence="6">Sugar phosphate transporter domain-containing protein</fullName>
    </recommendedName>
</protein>
<dbReference type="PANTHER" id="PTHR11132">
    <property type="entry name" value="SOLUTE CARRIER FAMILY 35"/>
    <property type="match status" value="1"/>
</dbReference>
<proteinExistence type="predicted"/>
<evidence type="ECO:0000256" key="2">
    <source>
        <dbReference type="ARBA" id="ARBA00022692"/>
    </source>
</evidence>
<keyword evidence="8" id="KW-1185">Reference proteome</keyword>
<feature type="domain" description="Sugar phosphate transporter" evidence="6">
    <location>
        <begin position="353"/>
        <end position="384"/>
    </location>
</feature>
<comment type="subcellular location">
    <subcellularLocation>
        <location evidence="1">Membrane</location>
        <topology evidence="1">Multi-pass membrane protein</topology>
    </subcellularLocation>
</comment>
<evidence type="ECO:0000256" key="3">
    <source>
        <dbReference type="ARBA" id="ARBA00022989"/>
    </source>
</evidence>
<evidence type="ECO:0000256" key="4">
    <source>
        <dbReference type="ARBA" id="ARBA00023136"/>
    </source>
</evidence>
<reference evidence="7 8" key="1">
    <citation type="journal article" date="2022" name="Nat. Plants">
        <title>Genomes of leafy and leafless Platanthera orchids illuminate the evolution of mycoheterotrophy.</title>
        <authorList>
            <person name="Li M.H."/>
            <person name="Liu K.W."/>
            <person name="Li Z."/>
            <person name="Lu H.C."/>
            <person name="Ye Q.L."/>
            <person name="Zhang D."/>
            <person name="Wang J.Y."/>
            <person name="Li Y.F."/>
            <person name="Zhong Z.M."/>
            <person name="Liu X."/>
            <person name="Yu X."/>
            <person name="Liu D.K."/>
            <person name="Tu X.D."/>
            <person name="Liu B."/>
            <person name="Hao Y."/>
            <person name="Liao X.Y."/>
            <person name="Jiang Y.T."/>
            <person name="Sun W.H."/>
            <person name="Chen J."/>
            <person name="Chen Y.Q."/>
            <person name="Ai Y."/>
            <person name="Zhai J.W."/>
            <person name="Wu S.S."/>
            <person name="Zhou Z."/>
            <person name="Hsiao Y.Y."/>
            <person name="Wu W.L."/>
            <person name="Chen Y.Y."/>
            <person name="Lin Y.F."/>
            <person name="Hsu J.L."/>
            <person name="Li C.Y."/>
            <person name="Wang Z.W."/>
            <person name="Zhao X."/>
            <person name="Zhong W.Y."/>
            <person name="Ma X.K."/>
            <person name="Ma L."/>
            <person name="Huang J."/>
            <person name="Chen G.Z."/>
            <person name="Huang M.Z."/>
            <person name="Huang L."/>
            <person name="Peng D.H."/>
            <person name="Luo Y.B."/>
            <person name="Zou S.Q."/>
            <person name="Chen S.P."/>
            <person name="Lan S."/>
            <person name="Tsai W.C."/>
            <person name="Van de Peer Y."/>
            <person name="Liu Z.J."/>
        </authorList>
    </citation>
    <scope>NUCLEOTIDE SEQUENCE [LARGE SCALE GENOMIC DNA]</scope>
    <source>
        <strain evidence="7">Lor288</strain>
    </source>
</reference>
<evidence type="ECO:0000256" key="5">
    <source>
        <dbReference type="SAM" id="Phobius"/>
    </source>
</evidence>
<evidence type="ECO:0000313" key="8">
    <source>
        <dbReference type="Proteomes" id="UP001412067"/>
    </source>
</evidence>
<gene>
    <name evidence="7" type="ORF">KSP40_PGU011783</name>
</gene>